<evidence type="ECO:0000313" key="2">
    <source>
        <dbReference type="Proteomes" id="UP001178507"/>
    </source>
</evidence>
<sequence length="137" mass="15389">MCSRGEGPDLACFQSVRAWPRCRSTHLMDSCFRTCCKPAYGARWYVPRFGSHISMCSGPLGNILQMKALCKAKGLQFPPVVAEAYESCDPRTVSQPLSGFRYACWEPERYDGRSEPHSRRCNPSFGELGSLSLWRGV</sequence>
<reference evidence="1" key="1">
    <citation type="submission" date="2023-08" db="EMBL/GenBank/DDBJ databases">
        <authorList>
            <person name="Chen Y."/>
            <person name="Shah S."/>
            <person name="Dougan E. K."/>
            <person name="Thang M."/>
            <person name="Chan C."/>
        </authorList>
    </citation>
    <scope>NUCLEOTIDE SEQUENCE</scope>
</reference>
<keyword evidence="2" id="KW-1185">Reference proteome</keyword>
<protein>
    <submittedName>
        <fullName evidence="1">Uncharacterized protein</fullName>
    </submittedName>
</protein>
<proteinExistence type="predicted"/>
<dbReference type="Proteomes" id="UP001178507">
    <property type="component" value="Unassembled WGS sequence"/>
</dbReference>
<dbReference type="EMBL" id="CAUJNA010002748">
    <property type="protein sequence ID" value="CAJ1394107.1"/>
    <property type="molecule type" value="Genomic_DNA"/>
</dbReference>
<name>A0AA36IV68_9DINO</name>
<organism evidence="1 2">
    <name type="scientific">Effrenium voratum</name>
    <dbReference type="NCBI Taxonomy" id="2562239"/>
    <lineage>
        <taxon>Eukaryota</taxon>
        <taxon>Sar</taxon>
        <taxon>Alveolata</taxon>
        <taxon>Dinophyceae</taxon>
        <taxon>Suessiales</taxon>
        <taxon>Symbiodiniaceae</taxon>
        <taxon>Effrenium</taxon>
    </lineage>
</organism>
<gene>
    <name evidence="1" type="ORF">EVOR1521_LOCUS18841</name>
</gene>
<evidence type="ECO:0000313" key="1">
    <source>
        <dbReference type="EMBL" id="CAJ1394107.1"/>
    </source>
</evidence>
<comment type="caution">
    <text evidence="1">The sequence shown here is derived from an EMBL/GenBank/DDBJ whole genome shotgun (WGS) entry which is preliminary data.</text>
</comment>
<accession>A0AA36IV68</accession>
<dbReference type="AlphaFoldDB" id="A0AA36IV68"/>